<keyword evidence="3 7" id="KW-0812">Transmembrane</keyword>
<organism evidence="9 10">
    <name type="scientific">Thielaviopsis punctulata</name>
    <dbReference type="NCBI Taxonomy" id="72032"/>
    <lineage>
        <taxon>Eukaryota</taxon>
        <taxon>Fungi</taxon>
        <taxon>Dikarya</taxon>
        <taxon>Ascomycota</taxon>
        <taxon>Pezizomycotina</taxon>
        <taxon>Sordariomycetes</taxon>
        <taxon>Hypocreomycetidae</taxon>
        <taxon>Microascales</taxon>
        <taxon>Ceratocystidaceae</taxon>
        <taxon>Thielaviopsis</taxon>
    </lineage>
</organism>
<evidence type="ECO:0000256" key="7">
    <source>
        <dbReference type="SAM" id="Phobius"/>
    </source>
</evidence>
<comment type="subcellular location">
    <subcellularLocation>
        <location evidence="1">Vacuole membrane</location>
        <topology evidence="1">Multi-pass membrane protein</topology>
    </subcellularLocation>
</comment>
<keyword evidence="4 7" id="KW-1133">Transmembrane helix</keyword>
<dbReference type="EMBL" id="LAEV01001222">
    <property type="protein sequence ID" value="KKA28648.1"/>
    <property type="molecule type" value="Genomic_DNA"/>
</dbReference>
<feature type="transmembrane region" description="Helical" evidence="7">
    <location>
        <begin position="398"/>
        <end position="419"/>
    </location>
</feature>
<evidence type="ECO:0000256" key="1">
    <source>
        <dbReference type="ARBA" id="ARBA00004128"/>
    </source>
</evidence>
<keyword evidence="5 7" id="KW-0472">Membrane</keyword>
<dbReference type="InterPro" id="IPR004331">
    <property type="entry name" value="SPX_dom"/>
</dbReference>
<feature type="region of interest" description="Disordered" evidence="6">
    <location>
        <begin position="197"/>
        <end position="241"/>
    </location>
</feature>
<evidence type="ECO:0000256" key="6">
    <source>
        <dbReference type="SAM" id="MobiDB-lite"/>
    </source>
</evidence>
<accession>A0A0F4ZFI8</accession>
<proteinExistence type="predicted"/>
<dbReference type="CDD" id="cd14474">
    <property type="entry name" value="SPX_YDR089W"/>
    <property type="match status" value="1"/>
</dbReference>
<feature type="domain" description="SPX" evidence="8">
    <location>
        <begin position="1"/>
        <end position="165"/>
    </location>
</feature>
<feature type="compositionally biased region" description="Polar residues" evidence="6">
    <location>
        <begin position="208"/>
        <end position="226"/>
    </location>
</feature>
<dbReference type="GO" id="GO:0006799">
    <property type="term" value="P:polyphosphate biosynthetic process"/>
    <property type="evidence" value="ECO:0007669"/>
    <property type="project" value="UniProtKB-ARBA"/>
</dbReference>
<evidence type="ECO:0000313" key="9">
    <source>
        <dbReference type="EMBL" id="KKA28648.1"/>
    </source>
</evidence>
<dbReference type="AlphaFoldDB" id="A0A0F4ZFI8"/>
<dbReference type="OrthoDB" id="5588846at2759"/>
<evidence type="ECO:0000256" key="5">
    <source>
        <dbReference type="ARBA" id="ARBA00023136"/>
    </source>
</evidence>
<evidence type="ECO:0000256" key="4">
    <source>
        <dbReference type="ARBA" id="ARBA00022989"/>
    </source>
</evidence>
<feature type="transmembrane region" description="Helical" evidence="7">
    <location>
        <begin position="363"/>
        <end position="386"/>
    </location>
</feature>
<feature type="transmembrane region" description="Helical" evidence="7">
    <location>
        <begin position="431"/>
        <end position="451"/>
    </location>
</feature>
<keyword evidence="10" id="KW-1185">Reference proteome</keyword>
<sequence>MKFGQKLQSESVPRWRIHNIDYNSLKHEIKAHTTKNQATAITIPGSEDVALTRFENGFYDELYGQHERVGDFVMSKTDEIGHRLTYLVTCIHRLSNRYPSRDHLDAEASAKLQRRLSKYEHELLKCGDDIHSLDRFINAQVVAFRKILKKYQKWTGSSKLSQRFRENILSDPKSFTRRDLSSLRSQYDVLLADLRESLPENDGPDSPESLSIESHSNSVQYSNETPATPPHQNFAPLPPPVHYWNEYDDGSEAGDRDNDYAIYINPDDQDMQIPGLDFIKSTLAQPLAAARNFFTLRTFRASTHGERAPLLGAFGVPANHRHSDTEDEYTSCDELPSDGYATHYAAFPSIGEQRAALQRDNTLFWVTLGSFVVSFVLIAITSALIATGRHKMRLEVEAGVTVGIITSLFSACVGLGITMTRTDEMPIWHHISLWLAFLSVCVLNGMLLVLVMEW</sequence>
<gene>
    <name evidence="9" type="ORF">TD95_001885</name>
</gene>
<dbReference type="InterPro" id="IPR051572">
    <property type="entry name" value="VTC_Complex_Subunit"/>
</dbReference>
<dbReference type="PANTHER" id="PTHR46140">
    <property type="entry name" value="VACUOLAR TRANSPORTER CHAPERONE 1-RELATED"/>
    <property type="match status" value="1"/>
</dbReference>
<dbReference type="Pfam" id="PF03105">
    <property type="entry name" value="SPX"/>
    <property type="match status" value="1"/>
</dbReference>
<evidence type="ECO:0000256" key="2">
    <source>
        <dbReference type="ARBA" id="ARBA00022554"/>
    </source>
</evidence>
<protein>
    <recommendedName>
        <fullName evidence="8">SPX domain-containing protein</fullName>
    </recommendedName>
</protein>
<dbReference type="Proteomes" id="UP000033483">
    <property type="component" value="Unassembled WGS sequence"/>
</dbReference>
<evidence type="ECO:0000259" key="8">
    <source>
        <dbReference type="PROSITE" id="PS51382"/>
    </source>
</evidence>
<evidence type="ECO:0000313" key="10">
    <source>
        <dbReference type="Proteomes" id="UP000033483"/>
    </source>
</evidence>
<name>A0A0F4ZFI8_9PEZI</name>
<dbReference type="PANTHER" id="PTHR46140:SF1">
    <property type="entry name" value="VACUOLAR TRANSPORTER CHAPERONE COMPLEX SUBUNIT 4-RELATED"/>
    <property type="match status" value="1"/>
</dbReference>
<keyword evidence="2" id="KW-0926">Vacuole</keyword>
<evidence type="ECO:0000256" key="3">
    <source>
        <dbReference type="ARBA" id="ARBA00022692"/>
    </source>
</evidence>
<reference evidence="9 10" key="1">
    <citation type="submission" date="2015-03" db="EMBL/GenBank/DDBJ databases">
        <authorList>
            <person name="Radwan O."/>
            <person name="Al-Naeli F.A."/>
            <person name="Rendon G.A."/>
            <person name="Fields C."/>
        </authorList>
    </citation>
    <scope>NUCLEOTIDE SEQUENCE [LARGE SCALE GENOMIC DNA]</scope>
    <source>
        <strain evidence="9">CR-DP1</strain>
    </source>
</reference>
<comment type="caution">
    <text evidence="9">The sequence shown here is derived from an EMBL/GenBank/DDBJ whole genome shotgun (WGS) entry which is preliminary data.</text>
</comment>
<dbReference type="GO" id="GO:0005774">
    <property type="term" value="C:vacuolar membrane"/>
    <property type="evidence" value="ECO:0007669"/>
    <property type="project" value="UniProtKB-SubCell"/>
</dbReference>
<dbReference type="PROSITE" id="PS51382">
    <property type="entry name" value="SPX"/>
    <property type="match status" value="1"/>
</dbReference>